<dbReference type="EMBL" id="ACJN02000003">
    <property type="protein sequence ID" value="EFI34024.1"/>
    <property type="molecule type" value="Genomic_DNA"/>
</dbReference>
<evidence type="ECO:0000256" key="2">
    <source>
        <dbReference type="ARBA" id="ARBA00022679"/>
    </source>
</evidence>
<dbReference type="PANTHER" id="PTHR12526:SF629">
    <property type="entry name" value="TEICHURONIC ACID BIOSYNTHESIS GLYCOSYLTRANSFERASE TUAH-RELATED"/>
    <property type="match status" value="1"/>
</dbReference>
<dbReference type="PANTHER" id="PTHR12526">
    <property type="entry name" value="GLYCOSYLTRANSFERASE"/>
    <property type="match status" value="1"/>
</dbReference>
<evidence type="ECO:0000256" key="1">
    <source>
        <dbReference type="ARBA" id="ARBA00022676"/>
    </source>
</evidence>
<reference evidence="5" key="1">
    <citation type="submission" date="2010-05" db="EMBL/GenBank/DDBJ databases">
        <title>The draft genome of Desulfonatronospira thiodismutans ASO3-1.</title>
        <authorList>
            <consortium name="US DOE Joint Genome Institute (JGI-PGF)"/>
            <person name="Lucas S."/>
            <person name="Copeland A."/>
            <person name="Lapidus A."/>
            <person name="Cheng J.-F."/>
            <person name="Bruce D."/>
            <person name="Goodwin L."/>
            <person name="Pitluck S."/>
            <person name="Chertkov O."/>
            <person name="Brettin T."/>
            <person name="Detter J.C."/>
            <person name="Han C."/>
            <person name="Land M.L."/>
            <person name="Hauser L."/>
            <person name="Kyrpides N."/>
            <person name="Mikhailova N."/>
            <person name="Muyzer G."/>
            <person name="Woyke T."/>
        </authorList>
    </citation>
    <scope>NUCLEOTIDE SEQUENCE [LARGE SCALE GENOMIC DNA]</scope>
    <source>
        <strain evidence="5">ASO3-1</strain>
    </source>
</reference>
<dbReference type="Proteomes" id="UP000005496">
    <property type="component" value="Unassembled WGS sequence"/>
</dbReference>
<dbReference type="InterPro" id="IPR028098">
    <property type="entry name" value="Glyco_trans_4-like_N"/>
</dbReference>
<keyword evidence="2 5" id="KW-0808">Transferase</keyword>
<accession>D6STK8</accession>
<dbReference type="GO" id="GO:0016757">
    <property type="term" value="F:glycosyltransferase activity"/>
    <property type="evidence" value="ECO:0007669"/>
    <property type="project" value="UniProtKB-KW"/>
</dbReference>
<dbReference type="AlphaFoldDB" id="D6STK8"/>
<evidence type="ECO:0000313" key="6">
    <source>
        <dbReference type="Proteomes" id="UP000005496"/>
    </source>
</evidence>
<proteinExistence type="predicted"/>
<dbReference type="Pfam" id="PF13439">
    <property type="entry name" value="Glyco_transf_4"/>
    <property type="match status" value="1"/>
</dbReference>
<evidence type="ECO:0000313" key="5">
    <source>
        <dbReference type="EMBL" id="EFI34024.1"/>
    </source>
</evidence>
<feature type="domain" description="Glycosyl transferase family 1" evidence="3">
    <location>
        <begin position="190"/>
        <end position="359"/>
    </location>
</feature>
<dbReference type="OrthoDB" id="9802525at2"/>
<sequence length="379" mass="43388">MKILYLTHSQIPSTSANSIQVMNMCQAFHASHSVSLFARRTEYYPGHQNIFSYYGISEKFELLLPQNKSCGSISSLYSYWFLLHLLKRRKFDICFGRHLKYLAIAGFFGMPIIYEAHEMPKKIKEMFWLKRVLSSDSFKGLVCISGVLREKYLRLFPGLSENKVLVAHDGINLEFYDSIASLKDQLPGQNTYNVGYVGGLKPEKGIQLIIETAGILKNADFHLVGGSPAEIDYWEQQCPNMFNIFFHGPVTPEKAVQYQKSFDVLLAPYQKKSWTSRDGKLMVEDSPERVIGNSPLKFFEYMSAEKPILASDIPVAREVFTQGVDALLSDNSPEQWAEWIQVLMQDRNFAASLAQNARQKVHGFTWKKRSQKILSRFMS</sequence>
<dbReference type="InterPro" id="IPR001296">
    <property type="entry name" value="Glyco_trans_1"/>
</dbReference>
<organism evidence="5 6">
    <name type="scientific">Desulfonatronospira thiodismutans ASO3-1</name>
    <dbReference type="NCBI Taxonomy" id="555779"/>
    <lineage>
        <taxon>Bacteria</taxon>
        <taxon>Pseudomonadati</taxon>
        <taxon>Thermodesulfobacteriota</taxon>
        <taxon>Desulfovibrionia</taxon>
        <taxon>Desulfovibrionales</taxon>
        <taxon>Desulfonatronovibrionaceae</taxon>
        <taxon>Desulfonatronospira</taxon>
    </lineage>
</organism>
<protein>
    <submittedName>
        <fullName evidence="5">Glycosyl transferase group 1</fullName>
    </submittedName>
</protein>
<comment type="caution">
    <text evidence="5">The sequence shown here is derived from an EMBL/GenBank/DDBJ whole genome shotgun (WGS) entry which is preliminary data.</text>
</comment>
<dbReference type="Pfam" id="PF00534">
    <property type="entry name" value="Glycos_transf_1"/>
    <property type="match status" value="1"/>
</dbReference>
<dbReference type="eggNOG" id="COG0438">
    <property type="taxonomic scope" value="Bacteria"/>
</dbReference>
<name>D6STK8_9BACT</name>
<evidence type="ECO:0000259" key="4">
    <source>
        <dbReference type="Pfam" id="PF13439"/>
    </source>
</evidence>
<dbReference type="Gene3D" id="3.40.50.2000">
    <property type="entry name" value="Glycogen Phosphorylase B"/>
    <property type="match status" value="2"/>
</dbReference>
<gene>
    <name evidence="5" type="ORF">Dthio_PD1363</name>
</gene>
<keyword evidence="6" id="KW-1185">Reference proteome</keyword>
<keyword evidence="1" id="KW-0328">Glycosyltransferase</keyword>
<dbReference type="SUPFAM" id="SSF53756">
    <property type="entry name" value="UDP-Glycosyltransferase/glycogen phosphorylase"/>
    <property type="match status" value="1"/>
</dbReference>
<evidence type="ECO:0000259" key="3">
    <source>
        <dbReference type="Pfam" id="PF00534"/>
    </source>
</evidence>
<feature type="domain" description="Glycosyltransferase subfamily 4-like N-terminal" evidence="4">
    <location>
        <begin position="20"/>
        <end position="174"/>
    </location>
</feature>